<dbReference type="SUPFAM" id="SSF56801">
    <property type="entry name" value="Acetyl-CoA synthetase-like"/>
    <property type="match status" value="1"/>
</dbReference>
<evidence type="ECO:0008006" key="4">
    <source>
        <dbReference type="Google" id="ProtNLM"/>
    </source>
</evidence>
<organism evidence="2 3">
    <name type="scientific">Neonectria punicea</name>
    <dbReference type="NCBI Taxonomy" id="979145"/>
    <lineage>
        <taxon>Eukaryota</taxon>
        <taxon>Fungi</taxon>
        <taxon>Dikarya</taxon>
        <taxon>Ascomycota</taxon>
        <taxon>Pezizomycotina</taxon>
        <taxon>Sordariomycetes</taxon>
        <taxon>Hypocreomycetidae</taxon>
        <taxon>Hypocreales</taxon>
        <taxon>Nectriaceae</taxon>
        <taxon>Neonectria</taxon>
    </lineage>
</organism>
<comment type="caution">
    <text evidence="2">The sequence shown here is derived from an EMBL/GenBank/DDBJ whole genome shotgun (WGS) entry which is preliminary data.</text>
</comment>
<name>A0ABR1GYT6_9HYPO</name>
<gene>
    <name evidence="2" type="ORF">QQX98_007165</name>
</gene>
<proteinExistence type="predicted"/>
<reference evidence="2 3" key="1">
    <citation type="journal article" date="2025" name="Microbiol. Resour. Announc.">
        <title>Draft genome sequences for Neonectria magnoliae and Neonectria punicea, canker pathogens of Liriodendron tulipifera and Acer saccharum in West Virginia.</title>
        <authorList>
            <person name="Petronek H.M."/>
            <person name="Kasson M.T."/>
            <person name="Metheny A.M."/>
            <person name="Stauder C.M."/>
            <person name="Lovett B."/>
            <person name="Lynch S.C."/>
            <person name="Garnas J.R."/>
            <person name="Kasson L.R."/>
            <person name="Stajich J.E."/>
        </authorList>
    </citation>
    <scope>NUCLEOTIDE SEQUENCE [LARGE SCALE GENOMIC DNA]</scope>
    <source>
        <strain evidence="2 3">NRRL 64653</strain>
    </source>
</reference>
<evidence type="ECO:0000313" key="3">
    <source>
        <dbReference type="Proteomes" id="UP001498476"/>
    </source>
</evidence>
<feature type="compositionally biased region" description="Low complexity" evidence="1">
    <location>
        <begin position="548"/>
        <end position="557"/>
    </location>
</feature>
<feature type="region of interest" description="Disordered" evidence="1">
    <location>
        <begin position="532"/>
        <end position="591"/>
    </location>
</feature>
<dbReference type="PANTHER" id="PTHR43845">
    <property type="entry name" value="BLR5969 PROTEIN"/>
    <property type="match status" value="1"/>
</dbReference>
<dbReference type="Proteomes" id="UP001498476">
    <property type="component" value="Unassembled WGS sequence"/>
</dbReference>
<feature type="compositionally biased region" description="Basic and acidic residues" evidence="1">
    <location>
        <begin position="567"/>
        <end position="588"/>
    </location>
</feature>
<dbReference type="PANTHER" id="PTHR43845:SF1">
    <property type="entry name" value="BLR5969 PROTEIN"/>
    <property type="match status" value="1"/>
</dbReference>
<feature type="region of interest" description="Disordered" evidence="1">
    <location>
        <begin position="635"/>
        <end position="678"/>
    </location>
</feature>
<dbReference type="Gene3D" id="3.40.50.12780">
    <property type="entry name" value="N-terminal domain of ligase-like"/>
    <property type="match status" value="1"/>
</dbReference>
<accession>A0ABR1GYT6</accession>
<feature type="compositionally biased region" description="Basic and acidic residues" evidence="1">
    <location>
        <begin position="664"/>
        <end position="678"/>
    </location>
</feature>
<sequence length="678" mass="76180">MLPESNHSLAEVLAVAKIHPFYVSDVRYPPDAHTVQGIREQVAREPTEANLRAQPLLRKKDMYVTIERLVNDTSPENAYRHSIYVSVTGGGFGLKPLFFATDVHENRRQRAGFGRFIRSMGLIKHGDWVLTTHSAGELYRSLDLTLEILENAGACVLGAGNRMPVAHVVRLLADYNANVLCGDSSQVVQMAHYISTLPPEEREKLRIDKIIYTSETLTVAQRSHIVGVLGPVQICSILGSAEAGPYAVSNPDITGKNAVPGHEDFIFDTRATLLEILPPSFSEHGSNPDVLPDGEQGIIAQTSLTRLRNPVVRYITGDVGSLHSLPEEAQSLVPESYWPHLRVLRLQGRDRRFSFEWDGEYIEFHGLTSLLNKAECGLLQWQVLLDRMVPSQESSLEVRLLCSPHNETLLSEEALGRRIKGFLHIYPENSHRFQMKFVNNLEEFELSQTGRKVIKFLWGNSMLFSATIYLISPREAFFYTCVQYQLQFNHKASSQLLTIAMEEPRNWRESQAYKSKDAVSPTQPQLLIQRIGGKTKEGAKGRANKQVRSQSRSSSFRPECIDQIYLSRDDDKQRPEPDDECAHNRDDPVSMVIGAPTVHEKAQGGDRAEPLHKNEPLLWLGDGATLSLPKEFITEDRKQHQASYHAEPEAKVGQPGNPFIKSVDSFKKSGKGGEEQEY</sequence>
<protein>
    <recommendedName>
        <fullName evidence="4">AMP-dependent synthetase/ligase domain-containing protein</fullName>
    </recommendedName>
</protein>
<evidence type="ECO:0000313" key="2">
    <source>
        <dbReference type="EMBL" id="KAK7413982.1"/>
    </source>
</evidence>
<evidence type="ECO:0000256" key="1">
    <source>
        <dbReference type="SAM" id="MobiDB-lite"/>
    </source>
</evidence>
<dbReference type="EMBL" id="JAZAVJ010000114">
    <property type="protein sequence ID" value="KAK7413982.1"/>
    <property type="molecule type" value="Genomic_DNA"/>
</dbReference>
<dbReference type="InterPro" id="IPR042099">
    <property type="entry name" value="ANL_N_sf"/>
</dbReference>
<keyword evidence="3" id="KW-1185">Reference proteome</keyword>